<accession>A0ABQ3FVK7</accession>
<evidence type="ECO:0000313" key="2">
    <source>
        <dbReference type="EMBL" id="GHC68437.1"/>
    </source>
</evidence>
<dbReference type="Proteomes" id="UP000626210">
    <property type="component" value="Unassembled WGS sequence"/>
</dbReference>
<protein>
    <recommendedName>
        <fullName evidence="4">DUF2501 domain-containing protein</fullName>
    </recommendedName>
</protein>
<evidence type="ECO:0008006" key="4">
    <source>
        <dbReference type="Google" id="ProtNLM"/>
    </source>
</evidence>
<name>A0ABQ3FVK7_9BURK</name>
<keyword evidence="3" id="KW-1185">Reference proteome</keyword>
<proteinExistence type="predicted"/>
<gene>
    <name evidence="2" type="ORF">GCM10007320_00820</name>
</gene>
<organism evidence="2 3">
    <name type="scientific">Pseudorhodoferax aquiterrae</name>
    <dbReference type="NCBI Taxonomy" id="747304"/>
    <lineage>
        <taxon>Bacteria</taxon>
        <taxon>Pseudomonadati</taxon>
        <taxon>Pseudomonadota</taxon>
        <taxon>Betaproteobacteria</taxon>
        <taxon>Burkholderiales</taxon>
        <taxon>Comamonadaceae</taxon>
    </lineage>
</organism>
<dbReference type="EMBL" id="BMYK01000001">
    <property type="protein sequence ID" value="GHC68437.1"/>
    <property type="molecule type" value="Genomic_DNA"/>
</dbReference>
<comment type="caution">
    <text evidence="2">The sequence shown here is derived from an EMBL/GenBank/DDBJ whole genome shotgun (WGS) entry which is preliminary data.</text>
</comment>
<reference evidence="3" key="1">
    <citation type="journal article" date="2019" name="Int. J. Syst. Evol. Microbiol.">
        <title>The Global Catalogue of Microorganisms (GCM) 10K type strain sequencing project: providing services to taxonomists for standard genome sequencing and annotation.</title>
        <authorList>
            <consortium name="The Broad Institute Genomics Platform"/>
            <consortium name="The Broad Institute Genome Sequencing Center for Infectious Disease"/>
            <person name="Wu L."/>
            <person name="Ma J."/>
        </authorList>
    </citation>
    <scope>NUCLEOTIDE SEQUENCE [LARGE SCALE GENOMIC DNA]</scope>
    <source>
        <strain evidence="3">KCTC 23314</strain>
    </source>
</reference>
<keyword evidence="1" id="KW-0732">Signal</keyword>
<feature type="signal peptide" evidence="1">
    <location>
        <begin position="1"/>
        <end position="34"/>
    </location>
</feature>
<evidence type="ECO:0000313" key="3">
    <source>
        <dbReference type="Proteomes" id="UP000626210"/>
    </source>
</evidence>
<dbReference type="InterPro" id="IPR019637">
    <property type="entry name" value="DUF2501"/>
</dbReference>
<evidence type="ECO:0000256" key="1">
    <source>
        <dbReference type="SAM" id="SignalP"/>
    </source>
</evidence>
<sequence>MALFLTRLDQDATMPVPRTCAIALALLTALSAHAASPLDKLRSAAGEQLGAGSSGGAAGMLGGLGLPSIGSGTASNAAGVLQYCIERKYLAGGAAGIKDKLLGKIGLGGGKETQDKGYQSGLSGMLSGSDGKSFDMGKLQDQLKDKACEYVLDNAKSLI</sequence>
<dbReference type="Pfam" id="PF10696">
    <property type="entry name" value="DUF2501"/>
    <property type="match status" value="1"/>
</dbReference>
<feature type="chain" id="PRO_5046967791" description="DUF2501 domain-containing protein" evidence="1">
    <location>
        <begin position="35"/>
        <end position="159"/>
    </location>
</feature>